<dbReference type="InterPro" id="IPR014944">
    <property type="entry name" value="Toxin_SymE-like"/>
</dbReference>
<proteinExistence type="predicted"/>
<name>A0A3N0G1R9_9GAMM</name>
<dbReference type="Pfam" id="PF08845">
    <property type="entry name" value="SymE_toxin"/>
    <property type="match status" value="1"/>
</dbReference>
<sequence length="77" mass="8106">MRHSIGHSQPSSKITTGALVTELNSSDTEGADWVSDNGELTLAGDWLTQSGLLTPPFSIEALPGRIMIRAEPGAMLA</sequence>
<dbReference type="EMBL" id="RJLR01000018">
    <property type="protein sequence ID" value="RNM06387.1"/>
    <property type="molecule type" value="Genomic_DNA"/>
</dbReference>
<dbReference type="Proteomes" id="UP000276061">
    <property type="component" value="Unassembled WGS sequence"/>
</dbReference>
<evidence type="ECO:0000259" key="1">
    <source>
        <dbReference type="Pfam" id="PF08845"/>
    </source>
</evidence>
<evidence type="ECO:0000313" key="3">
    <source>
        <dbReference type="Proteomes" id="UP000276061"/>
    </source>
</evidence>
<feature type="domain" description="Toxin SymE-like" evidence="1">
    <location>
        <begin position="26"/>
        <end position="70"/>
    </location>
</feature>
<dbReference type="OrthoDB" id="6481959at2"/>
<reference evidence="2 3" key="1">
    <citation type="submission" date="2018-11" db="EMBL/GenBank/DDBJ databases">
        <title>Characterization of surface water Dickeya isolates.</title>
        <authorList>
            <person name="Van Gijsegem F."/>
            <person name="Pedron J."/>
        </authorList>
    </citation>
    <scope>NUCLEOTIDE SEQUENCE [LARGE SCALE GENOMIC DNA]</scope>
    <source>
        <strain evidence="2 3">FVG1-MFV-O17</strain>
    </source>
</reference>
<organism evidence="2 3">
    <name type="scientific">Dickeya undicola</name>
    <dbReference type="NCBI Taxonomy" id="1577887"/>
    <lineage>
        <taxon>Bacteria</taxon>
        <taxon>Pseudomonadati</taxon>
        <taxon>Pseudomonadota</taxon>
        <taxon>Gammaproteobacteria</taxon>
        <taxon>Enterobacterales</taxon>
        <taxon>Pectobacteriaceae</taxon>
        <taxon>Dickeya</taxon>
    </lineage>
</organism>
<accession>A0A3N0G1R9</accession>
<dbReference type="GO" id="GO:0003723">
    <property type="term" value="F:RNA binding"/>
    <property type="evidence" value="ECO:0007669"/>
    <property type="project" value="InterPro"/>
</dbReference>
<comment type="caution">
    <text evidence="2">The sequence shown here is derived from an EMBL/GenBank/DDBJ whole genome shotgun (WGS) entry which is preliminary data.</text>
</comment>
<evidence type="ECO:0000313" key="2">
    <source>
        <dbReference type="EMBL" id="RNM06387.1"/>
    </source>
</evidence>
<gene>
    <name evidence="2" type="ORF">EF878_09815</name>
</gene>
<dbReference type="AlphaFoldDB" id="A0A3N0G1R9"/>
<dbReference type="GO" id="GO:0016070">
    <property type="term" value="P:RNA metabolic process"/>
    <property type="evidence" value="ECO:0007669"/>
    <property type="project" value="InterPro"/>
</dbReference>
<dbReference type="GO" id="GO:0005737">
    <property type="term" value="C:cytoplasm"/>
    <property type="evidence" value="ECO:0007669"/>
    <property type="project" value="InterPro"/>
</dbReference>
<protein>
    <submittedName>
        <fullName evidence="2">Type I addiction module toxin, SymE family</fullName>
    </submittedName>
</protein>
<dbReference type="GO" id="GO:0016788">
    <property type="term" value="F:hydrolase activity, acting on ester bonds"/>
    <property type="evidence" value="ECO:0007669"/>
    <property type="project" value="InterPro"/>
</dbReference>